<reference evidence="1" key="1">
    <citation type="journal article" date="2014" name="Int. J. Syst. Evol. Microbiol.">
        <title>Complete genome sequence of Corynebacterium casei LMG S-19264T (=DSM 44701T), isolated from a smear-ripened cheese.</title>
        <authorList>
            <consortium name="US DOE Joint Genome Institute (JGI-PGF)"/>
            <person name="Walter F."/>
            <person name="Albersmeier A."/>
            <person name="Kalinowski J."/>
            <person name="Ruckert C."/>
        </authorList>
    </citation>
    <scope>NUCLEOTIDE SEQUENCE</scope>
    <source>
        <strain evidence="1">CGMCC 1.12919</strain>
    </source>
</reference>
<gene>
    <name evidence="1" type="ORF">GCM10010994_37960</name>
</gene>
<dbReference type="Proteomes" id="UP000637002">
    <property type="component" value="Unassembled WGS sequence"/>
</dbReference>
<protein>
    <submittedName>
        <fullName evidence="1">Uncharacterized protein</fullName>
    </submittedName>
</protein>
<dbReference type="EMBL" id="BMGG01000007">
    <property type="protein sequence ID" value="GGC75982.1"/>
    <property type="molecule type" value="Genomic_DNA"/>
</dbReference>
<accession>A0A916UK73</accession>
<organism evidence="1 2">
    <name type="scientific">Chelatococcus reniformis</name>
    <dbReference type="NCBI Taxonomy" id="1494448"/>
    <lineage>
        <taxon>Bacteria</taxon>
        <taxon>Pseudomonadati</taxon>
        <taxon>Pseudomonadota</taxon>
        <taxon>Alphaproteobacteria</taxon>
        <taxon>Hyphomicrobiales</taxon>
        <taxon>Chelatococcaceae</taxon>
        <taxon>Chelatococcus</taxon>
    </lineage>
</organism>
<proteinExistence type="predicted"/>
<keyword evidence="2" id="KW-1185">Reference proteome</keyword>
<comment type="caution">
    <text evidence="1">The sequence shown here is derived from an EMBL/GenBank/DDBJ whole genome shotgun (WGS) entry which is preliminary data.</text>
</comment>
<dbReference type="AlphaFoldDB" id="A0A916UK73"/>
<evidence type="ECO:0000313" key="1">
    <source>
        <dbReference type="EMBL" id="GGC75982.1"/>
    </source>
</evidence>
<reference evidence="1" key="2">
    <citation type="submission" date="2020-09" db="EMBL/GenBank/DDBJ databases">
        <authorList>
            <person name="Sun Q."/>
            <person name="Zhou Y."/>
        </authorList>
    </citation>
    <scope>NUCLEOTIDE SEQUENCE</scope>
    <source>
        <strain evidence="1">CGMCC 1.12919</strain>
    </source>
</reference>
<evidence type="ECO:0000313" key="2">
    <source>
        <dbReference type="Proteomes" id="UP000637002"/>
    </source>
</evidence>
<name>A0A916UK73_9HYPH</name>
<sequence length="115" mass="13200">MDKPLDQLPTLDTTLMEFPHAEICFSCALCTRGGPTRVAACAAKFGPNVRLVELLYRFMRRCPHNPYDERRKPRKYGWKCGARIDGLDPTVEPYVPSMLAREIEEAIRRKRYLGG</sequence>
<dbReference type="RefSeq" id="WP_188610768.1">
    <property type="nucleotide sequence ID" value="NZ_BMGG01000007.1"/>
</dbReference>